<keyword evidence="5" id="KW-0274">FAD</keyword>
<keyword evidence="3" id="KW-0285">Flavoprotein</keyword>
<dbReference type="Proteomes" id="UP000076268">
    <property type="component" value="Unassembled WGS sequence"/>
</dbReference>
<dbReference type="PANTHER" id="PTHR43498">
    <property type="entry name" value="FERREDOXIN:COB-COM HETERODISULFIDE REDUCTASE SUBUNIT A"/>
    <property type="match status" value="1"/>
</dbReference>
<dbReference type="InterPro" id="IPR039650">
    <property type="entry name" value="HdrA-like"/>
</dbReference>
<evidence type="ECO:0000256" key="4">
    <source>
        <dbReference type="ARBA" id="ARBA00022723"/>
    </source>
</evidence>
<gene>
    <name evidence="10" type="ORF">AXX12_05035</name>
</gene>
<keyword evidence="8" id="KW-0411">Iron-sulfur</keyword>
<evidence type="ECO:0000256" key="5">
    <source>
        <dbReference type="ARBA" id="ARBA00022827"/>
    </source>
</evidence>
<dbReference type="Pfam" id="PF12831">
    <property type="entry name" value="FAD_oxidored"/>
    <property type="match status" value="1"/>
</dbReference>
<comment type="cofactor">
    <cofactor evidence="1">
        <name>FAD</name>
        <dbReference type="ChEBI" id="CHEBI:57692"/>
    </cofactor>
</comment>
<evidence type="ECO:0000256" key="1">
    <source>
        <dbReference type="ARBA" id="ARBA00001974"/>
    </source>
</evidence>
<dbReference type="GO" id="GO:0046872">
    <property type="term" value="F:metal ion binding"/>
    <property type="evidence" value="ECO:0007669"/>
    <property type="project" value="UniProtKB-KW"/>
</dbReference>
<dbReference type="PANTHER" id="PTHR43498:SF1">
    <property type="entry name" value="COB--COM HETERODISULFIDE REDUCTASE IRON-SULFUR SUBUNIT A"/>
    <property type="match status" value="1"/>
</dbReference>
<organism evidence="10 11">
    <name type="scientific">Anaerosporomusa subterranea</name>
    <dbReference type="NCBI Taxonomy" id="1794912"/>
    <lineage>
        <taxon>Bacteria</taxon>
        <taxon>Bacillati</taxon>
        <taxon>Bacillota</taxon>
        <taxon>Negativicutes</taxon>
        <taxon>Acetonemataceae</taxon>
        <taxon>Anaerosporomusa</taxon>
    </lineage>
</organism>
<dbReference type="STRING" id="1794912.AXX12_05035"/>
<dbReference type="InterPro" id="IPR036188">
    <property type="entry name" value="FAD/NAD-bd_sf"/>
</dbReference>
<dbReference type="GO" id="GO:0016491">
    <property type="term" value="F:oxidoreductase activity"/>
    <property type="evidence" value="ECO:0007669"/>
    <property type="project" value="UniProtKB-KW"/>
</dbReference>
<evidence type="ECO:0000259" key="9">
    <source>
        <dbReference type="Pfam" id="PF01134"/>
    </source>
</evidence>
<dbReference type="GO" id="GO:0051539">
    <property type="term" value="F:4 iron, 4 sulfur cluster binding"/>
    <property type="evidence" value="ECO:0007669"/>
    <property type="project" value="UniProtKB-KW"/>
</dbReference>
<dbReference type="InterPro" id="IPR040131">
    <property type="entry name" value="MnmG_N"/>
</dbReference>
<reference evidence="10 11" key="1">
    <citation type="submission" date="2016-02" db="EMBL/GenBank/DDBJ databases">
        <title>Anaerosporomusa subterraneum gen. nov., sp. nov., a spore-forming obligate anaerobe isolated from saprolite.</title>
        <authorList>
            <person name="Choi J.K."/>
            <person name="Shah M."/>
            <person name="Yee N."/>
        </authorList>
    </citation>
    <scope>NUCLEOTIDE SEQUENCE [LARGE SCALE GENOMIC DNA]</scope>
    <source>
        <strain evidence="10 11">RU4</strain>
    </source>
</reference>
<evidence type="ECO:0000256" key="6">
    <source>
        <dbReference type="ARBA" id="ARBA00023002"/>
    </source>
</evidence>
<evidence type="ECO:0000313" key="10">
    <source>
        <dbReference type="EMBL" id="KYZ77475.1"/>
    </source>
</evidence>
<evidence type="ECO:0000256" key="2">
    <source>
        <dbReference type="ARBA" id="ARBA00022485"/>
    </source>
</evidence>
<evidence type="ECO:0000256" key="3">
    <source>
        <dbReference type="ARBA" id="ARBA00022630"/>
    </source>
</evidence>
<dbReference type="OrthoDB" id="2181at2"/>
<dbReference type="RefSeq" id="WP_066239894.1">
    <property type="nucleotide sequence ID" value="NZ_LSGP01000013.1"/>
</dbReference>
<name>A0A154BUD1_ANASB</name>
<dbReference type="AlphaFoldDB" id="A0A154BUD1"/>
<protein>
    <submittedName>
        <fullName evidence="10">FAD-dependent oxidoreductase</fullName>
    </submittedName>
</protein>
<comment type="caution">
    <text evidence="10">The sequence shown here is derived from an EMBL/GenBank/DDBJ whole genome shotgun (WGS) entry which is preliminary data.</text>
</comment>
<keyword evidence="4" id="KW-0479">Metal-binding</keyword>
<dbReference type="SUPFAM" id="SSF51905">
    <property type="entry name" value="FAD/NAD(P)-binding domain"/>
    <property type="match status" value="1"/>
</dbReference>
<evidence type="ECO:0000256" key="7">
    <source>
        <dbReference type="ARBA" id="ARBA00023004"/>
    </source>
</evidence>
<dbReference type="Gene3D" id="3.50.50.60">
    <property type="entry name" value="FAD/NAD(P)-binding domain"/>
    <property type="match status" value="2"/>
</dbReference>
<feature type="domain" description="MnmG N-terminal" evidence="9">
    <location>
        <begin position="274"/>
        <end position="350"/>
    </location>
</feature>
<keyword evidence="7" id="KW-0408">Iron</keyword>
<accession>A0A154BUD1</accession>
<dbReference type="Pfam" id="PF01134">
    <property type="entry name" value="GIDA"/>
    <property type="match status" value="1"/>
</dbReference>
<evidence type="ECO:0000313" key="11">
    <source>
        <dbReference type="Proteomes" id="UP000076268"/>
    </source>
</evidence>
<keyword evidence="6" id="KW-0560">Oxidoreductase</keyword>
<keyword evidence="2" id="KW-0004">4Fe-4S</keyword>
<dbReference type="EMBL" id="LSGP01000013">
    <property type="protein sequence ID" value="KYZ77475.1"/>
    <property type="molecule type" value="Genomic_DNA"/>
</dbReference>
<sequence>MIKVVIIGGGWGGCAAALSAAQAGATVLLLERTDLLLGTGLVGGIFRNNGRFTAAEEIISLGGQDLIATMDQSARHTNIEFPGHRHASLYDVGKIEAAVSELLQQHGIKVRLKTRITDVLRLGKLVRHIVTDNGEIIEGDVFIDATGTAGPMGNCLTYGNGCSMCALRCPAFGPRVSITARAQVKERNGEKLDGTFGAMSGSCKLHKESLSSALQDQLESTGVVVIPMPEMLKNKISLGKKACSQYALPEYRDNLVLLDTGHAKMMTSYFALEDLRQIPGLENARFADPYAGGKGNSIRYLGIAPCANTLQVDGVDNLFCCGEKFGIMVGHTEAVATGLLAGHNAVRYSLDMQYLQLPRTLAIGEFIAFVHEQMNEKQHLDVRYTFAGATFFNRMQELNLYSIDPSVIKARVAEAGLSDIFSQRLV</sequence>
<evidence type="ECO:0000256" key="8">
    <source>
        <dbReference type="ARBA" id="ARBA00023014"/>
    </source>
</evidence>
<proteinExistence type="predicted"/>
<keyword evidence="11" id="KW-1185">Reference proteome</keyword>